<keyword evidence="7" id="KW-1185">Reference proteome</keyword>
<dbReference type="Gene3D" id="3.40.50.300">
    <property type="entry name" value="P-loop containing nucleotide triphosphate hydrolases"/>
    <property type="match status" value="1"/>
</dbReference>
<dbReference type="CDD" id="cd18793">
    <property type="entry name" value="SF2_C_SNF"/>
    <property type="match status" value="1"/>
</dbReference>
<dbReference type="Gene3D" id="3.40.50.10810">
    <property type="entry name" value="Tandem AAA-ATPase domain"/>
    <property type="match status" value="1"/>
</dbReference>
<dbReference type="PROSITE" id="PS51194">
    <property type="entry name" value="HELICASE_CTER"/>
    <property type="match status" value="1"/>
</dbReference>
<dbReference type="SUPFAM" id="SSF52540">
    <property type="entry name" value="P-loop containing nucleoside triphosphate hydrolases"/>
    <property type="match status" value="2"/>
</dbReference>
<dbReference type="PANTHER" id="PTHR45629:SF7">
    <property type="entry name" value="DNA EXCISION REPAIR PROTEIN ERCC-6-RELATED"/>
    <property type="match status" value="1"/>
</dbReference>
<dbReference type="OrthoDB" id="448448at2759"/>
<dbReference type="SMART" id="SM00490">
    <property type="entry name" value="HELICc"/>
    <property type="match status" value="1"/>
</dbReference>
<dbReference type="OMA" id="DGVIWPY"/>
<dbReference type="GeneID" id="20229731"/>
<dbReference type="RefSeq" id="XP_009043803.1">
    <property type="nucleotide sequence ID" value="XM_009045555.1"/>
</dbReference>
<reference evidence="6 7" key="1">
    <citation type="journal article" date="2013" name="Nature">
        <title>Insights into bilaterian evolution from three spiralian genomes.</title>
        <authorList>
            <person name="Simakov O."/>
            <person name="Marletaz F."/>
            <person name="Cho S.J."/>
            <person name="Edsinger-Gonzales E."/>
            <person name="Havlak P."/>
            <person name="Hellsten U."/>
            <person name="Kuo D.H."/>
            <person name="Larsson T."/>
            <person name="Lv J."/>
            <person name="Arendt D."/>
            <person name="Savage R."/>
            <person name="Osoegawa K."/>
            <person name="de Jong P."/>
            <person name="Grimwood J."/>
            <person name="Chapman J.A."/>
            <person name="Shapiro H."/>
            <person name="Aerts A."/>
            <person name="Otillar R.P."/>
            <person name="Terry A.Y."/>
            <person name="Boore J.L."/>
            <person name="Grigoriev I.V."/>
            <person name="Lindberg D.R."/>
            <person name="Seaver E.C."/>
            <person name="Weisblat D.A."/>
            <person name="Putnam N.H."/>
            <person name="Rokhsar D.S."/>
        </authorList>
    </citation>
    <scope>NUCLEOTIDE SEQUENCE [LARGE SCALE GENOMIC DNA]</scope>
</reference>
<dbReference type="InterPro" id="IPR049730">
    <property type="entry name" value="SNF2/RAD54-like_C"/>
</dbReference>
<keyword evidence="2" id="KW-0378">Hydrolase</keyword>
<dbReference type="Pfam" id="PF00271">
    <property type="entry name" value="Helicase_C"/>
    <property type="match status" value="1"/>
</dbReference>
<proteinExistence type="predicted"/>
<dbReference type="GO" id="GO:0005634">
    <property type="term" value="C:nucleus"/>
    <property type="evidence" value="ECO:0007669"/>
    <property type="project" value="UniProtKB-SubCell"/>
</dbReference>
<dbReference type="InterPro" id="IPR027417">
    <property type="entry name" value="P-loop_NTPase"/>
</dbReference>
<evidence type="ECO:0008006" key="8">
    <source>
        <dbReference type="Google" id="ProtNLM"/>
    </source>
</evidence>
<accession>V4B480</accession>
<dbReference type="InterPro" id="IPR014001">
    <property type="entry name" value="Helicase_ATP-bd"/>
</dbReference>
<dbReference type="GO" id="GO:0005524">
    <property type="term" value="F:ATP binding"/>
    <property type="evidence" value="ECO:0007669"/>
    <property type="project" value="InterPro"/>
</dbReference>
<evidence type="ECO:0000259" key="4">
    <source>
        <dbReference type="PROSITE" id="PS51192"/>
    </source>
</evidence>
<evidence type="ECO:0000313" key="7">
    <source>
        <dbReference type="Proteomes" id="UP000030746"/>
    </source>
</evidence>
<dbReference type="STRING" id="225164.V4B480"/>
<dbReference type="InterPro" id="IPR050496">
    <property type="entry name" value="SNF2_RAD54_helicase_repair"/>
</dbReference>
<feature type="non-terminal residue" evidence="6">
    <location>
        <position position="1"/>
    </location>
</feature>
<dbReference type="KEGG" id="lgi:LOTGIDRAFT_103296"/>
<dbReference type="PROSITE" id="PS51192">
    <property type="entry name" value="HELICASE_ATP_BIND_1"/>
    <property type="match status" value="1"/>
</dbReference>
<dbReference type="Proteomes" id="UP000030746">
    <property type="component" value="Unassembled WGS sequence"/>
</dbReference>
<dbReference type="PANTHER" id="PTHR45629">
    <property type="entry name" value="SNF2/RAD54 FAMILY MEMBER"/>
    <property type="match status" value="1"/>
</dbReference>
<evidence type="ECO:0000313" key="6">
    <source>
        <dbReference type="EMBL" id="ESP05258.1"/>
    </source>
</evidence>
<dbReference type="EMBL" id="KB199650">
    <property type="protein sequence ID" value="ESP05258.1"/>
    <property type="molecule type" value="Genomic_DNA"/>
</dbReference>
<evidence type="ECO:0000256" key="2">
    <source>
        <dbReference type="ARBA" id="ARBA00022801"/>
    </source>
</evidence>
<dbReference type="CTD" id="20229731"/>
<organism evidence="6 7">
    <name type="scientific">Lottia gigantea</name>
    <name type="common">Giant owl limpet</name>
    <dbReference type="NCBI Taxonomy" id="225164"/>
    <lineage>
        <taxon>Eukaryota</taxon>
        <taxon>Metazoa</taxon>
        <taxon>Spiralia</taxon>
        <taxon>Lophotrochozoa</taxon>
        <taxon>Mollusca</taxon>
        <taxon>Gastropoda</taxon>
        <taxon>Patellogastropoda</taxon>
        <taxon>Lottioidea</taxon>
        <taxon>Lottiidae</taxon>
        <taxon>Lottia</taxon>
    </lineage>
</organism>
<evidence type="ECO:0000256" key="1">
    <source>
        <dbReference type="ARBA" id="ARBA00004123"/>
    </source>
</evidence>
<gene>
    <name evidence="6" type="ORF">LOTGIDRAFT_103296</name>
</gene>
<dbReference type="InterPro" id="IPR000330">
    <property type="entry name" value="SNF2_N"/>
</dbReference>
<dbReference type="SMART" id="SM00487">
    <property type="entry name" value="DEXDc"/>
    <property type="match status" value="1"/>
</dbReference>
<dbReference type="Pfam" id="PF00176">
    <property type="entry name" value="SNF2-rel_dom"/>
    <property type="match status" value="1"/>
</dbReference>
<dbReference type="HOGENOM" id="CLU_000315_17_10_1"/>
<dbReference type="AlphaFoldDB" id="V4B480"/>
<evidence type="ECO:0000256" key="3">
    <source>
        <dbReference type="ARBA" id="ARBA00023242"/>
    </source>
</evidence>
<sequence>LFFTDDDMEKPKFSFPSPGAKVPFILSHNGDEQNIVPASINQYLRDYQRDGIRFLYNHYQLKQGAILGDDMGLGKTVQVIGFLAAILNKKGNNDDIMKQKLSFIKKVCMSDTNYNEPERSTSPFLIIGPGSVIYNWLDELDTWGYFTTSKYHGTDKEYSLTEVKKGKLEIVITSFETFRDNLNDICSVDWQAVIVDEVHRIKDVKSLTTQALRKIPTQLRYGLTGTALQNNMVELWSILDWAQPGILGSVYEFTEEFVRPIEKGQRNDVTKRELAEARKKKEKFREIRKKIMLRRMKALIADQLPEKDDNVVFCKLSHLQTSVYKAILNHPDLLLVLKMEDPCSCGSDKSRAKCCFKINRDGINIQSIRFSFMHLLMKVANHVALLIPREGTSYLQKTRSNEICEIALKDHQEFINLTKDATFRTLSDPRYCGKMKVLQGLLQVFEKTHSKVLIFSLSTKLLDILEQYLISSSYEFRRLDGSVSNKKRMELVREFNKNPNIFIFLISTKAGGLGLNLTGANRVVIFDPNWNPSHDLQAQDRAYRIGQRQDVQVYRLISAGTIEENVYLRQIYKQQLGNVVVSSENAKRLFHGVQGNRFRQGELFGVQNMFQLRTGESCLTMDILEVRKFCTSFIVFLTTGK</sequence>
<dbReference type="FunFam" id="3.40.50.10810:FF:000019">
    <property type="entry name" value="DNA excision repair protein ERCC-6-like 2 isoform X1"/>
    <property type="match status" value="1"/>
</dbReference>
<comment type="subcellular location">
    <subcellularLocation>
        <location evidence="1">Nucleus</location>
    </subcellularLocation>
</comment>
<feature type="domain" description="Helicase ATP-binding" evidence="4">
    <location>
        <begin position="56"/>
        <end position="245"/>
    </location>
</feature>
<protein>
    <recommendedName>
        <fullName evidence="8">DNA excision repair protein ERCC-6-like 2</fullName>
    </recommendedName>
</protein>
<keyword evidence="3" id="KW-0539">Nucleus</keyword>
<feature type="domain" description="Helicase C-terminal" evidence="5">
    <location>
        <begin position="440"/>
        <end position="587"/>
    </location>
</feature>
<name>V4B480_LOTGI</name>
<evidence type="ECO:0000259" key="5">
    <source>
        <dbReference type="PROSITE" id="PS51194"/>
    </source>
</evidence>
<dbReference type="InterPro" id="IPR038718">
    <property type="entry name" value="SNF2-like_sf"/>
</dbReference>
<dbReference type="GO" id="GO:0016787">
    <property type="term" value="F:hydrolase activity"/>
    <property type="evidence" value="ECO:0007669"/>
    <property type="project" value="UniProtKB-KW"/>
</dbReference>
<dbReference type="InterPro" id="IPR001650">
    <property type="entry name" value="Helicase_C-like"/>
</dbReference>